<dbReference type="AlphaFoldDB" id="A0A2W5FKA0"/>
<comment type="caution">
    <text evidence="1">The sequence shown here is derived from an EMBL/GenBank/DDBJ whole genome shotgun (WGS) entry which is preliminary data.</text>
</comment>
<evidence type="ECO:0008006" key="3">
    <source>
        <dbReference type="Google" id="ProtNLM"/>
    </source>
</evidence>
<evidence type="ECO:0000313" key="1">
    <source>
        <dbReference type="EMBL" id="PZP54217.1"/>
    </source>
</evidence>
<accession>A0A2W5FKA0</accession>
<name>A0A2W5FKA0_9BACT</name>
<dbReference type="Proteomes" id="UP000249739">
    <property type="component" value="Unassembled WGS sequence"/>
</dbReference>
<evidence type="ECO:0000313" key="2">
    <source>
        <dbReference type="Proteomes" id="UP000249739"/>
    </source>
</evidence>
<sequence length="117" mass="13450">MRILYLSNNFPLISETFIIHEIADLIRAGADIRILSLAIPSPAMRSSLPVELGFEDRIFYRPELKKSKLSKLWRILLLKFKGITLPDGIEDISRYQLTGKLTYYTAILVRWVSLGLL</sequence>
<dbReference type="EMBL" id="QFOT01000148">
    <property type="protein sequence ID" value="PZP54217.1"/>
    <property type="molecule type" value="Genomic_DNA"/>
</dbReference>
<organism evidence="1 2">
    <name type="scientific">Micavibrio aeruginosavorus</name>
    <dbReference type="NCBI Taxonomy" id="349221"/>
    <lineage>
        <taxon>Bacteria</taxon>
        <taxon>Pseudomonadati</taxon>
        <taxon>Bdellovibrionota</taxon>
        <taxon>Bdellovibrionia</taxon>
        <taxon>Bdellovibrionales</taxon>
        <taxon>Pseudobdellovibrionaceae</taxon>
        <taxon>Micavibrio</taxon>
    </lineage>
</organism>
<protein>
    <recommendedName>
        <fullName evidence="3">Colanic acid biosynthesis glycosyltransferase WcaL</fullName>
    </recommendedName>
</protein>
<reference evidence="1 2" key="1">
    <citation type="submission" date="2017-08" db="EMBL/GenBank/DDBJ databases">
        <title>Infants hospitalized years apart are colonized by the same room-sourced microbial strains.</title>
        <authorList>
            <person name="Brooks B."/>
            <person name="Olm M.R."/>
            <person name="Firek B.A."/>
            <person name="Baker R."/>
            <person name="Thomas B.C."/>
            <person name="Morowitz M.J."/>
            <person name="Banfield J.F."/>
        </authorList>
    </citation>
    <scope>NUCLEOTIDE SEQUENCE [LARGE SCALE GENOMIC DNA]</scope>
    <source>
        <strain evidence="1">S2_006_000_R2_64</strain>
    </source>
</reference>
<proteinExistence type="predicted"/>
<gene>
    <name evidence="1" type="ORF">DI586_10210</name>
</gene>